<proteinExistence type="predicted"/>
<accession>A0ABN3GHY5</accession>
<evidence type="ECO:0000313" key="2">
    <source>
        <dbReference type="Proteomes" id="UP001501444"/>
    </source>
</evidence>
<sequence length="400" mass="45485">MASDNAMPRLSVKVLGPLEFDPVTPELAALNGQARKVLCLLVTAWPKSMTAKAMSSHLRADRPLDPSAIHKFLKQLKDAGIRIRQAASRPEQYSLDPDQVTVDAWTLQQEIRDAASPEAVDRLARLWRGDPQESHEISSWRWAKVHRARDMLVRLIEGLPGTDRPADPVLWRLAPHLVDSSMQPGPAARRPRILVVDDIHAATVANQAMADPRIECDCDQIESIEEWMDLRDIVDVGSYYQAALIDLHLDRDSAFDDKLGLKIVDWLGAHTEIPVAVVSSDPGTGLDRERARQRAEHRLVAIVDKGRKNRYLNEIPEVVRLLLSNDDDCRQARLETWLLHARRRLQWAHFEGRISADEFAAAEEEFREAEIALRYERVDHAENLVQAYYQKWRPRGSSSR</sequence>
<protein>
    <recommendedName>
        <fullName evidence="3">Response regulator</fullName>
    </recommendedName>
</protein>
<evidence type="ECO:0000313" key="1">
    <source>
        <dbReference type="EMBL" id="GAA2352026.1"/>
    </source>
</evidence>
<gene>
    <name evidence="1" type="ORF">GCM10010170_042440</name>
</gene>
<keyword evidence="2" id="KW-1185">Reference proteome</keyword>
<organism evidence="1 2">
    <name type="scientific">Dactylosporangium salmoneum</name>
    <dbReference type="NCBI Taxonomy" id="53361"/>
    <lineage>
        <taxon>Bacteria</taxon>
        <taxon>Bacillati</taxon>
        <taxon>Actinomycetota</taxon>
        <taxon>Actinomycetes</taxon>
        <taxon>Micromonosporales</taxon>
        <taxon>Micromonosporaceae</taxon>
        <taxon>Dactylosporangium</taxon>
    </lineage>
</organism>
<evidence type="ECO:0008006" key="3">
    <source>
        <dbReference type="Google" id="ProtNLM"/>
    </source>
</evidence>
<comment type="caution">
    <text evidence="1">The sequence shown here is derived from an EMBL/GenBank/DDBJ whole genome shotgun (WGS) entry which is preliminary data.</text>
</comment>
<name>A0ABN3GHY5_9ACTN</name>
<dbReference type="EMBL" id="BAAARV010000031">
    <property type="protein sequence ID" value="GAA2352026.1"/>
    <property type="molecule type" value="Genomic_DNA"/>
</dbReference>
<dbReference type="Proteomes" id="UP001501444">
    <property type="component" value="Unassembled WGS sequence"/>
</dbReference>
<reference evidence="1 2" key="1">
    <citation type="journal article" date="2019" name="Int. J. Syst. Evol. Microbiol.">
        <title>The Global Catalogue of Microorganisms (GCM) 10K type strain sequencing project: providing services to taxonomists for standard genome sequencing and annotation.</title>
        <authorList>
            <consortium name="The Broad Institute Genomics Platform"/>
            <consortium name="The Broad Institute Genome Sequencing Center for Infectious Disease"/>
            <person name="Wu L."/>
            <person name="Ma J."/>
        </authorList>
    </citation>
    <scope>NUCLEOTIDE SEQUENCE [LARGE SCALE GENOMIC DNA]</scope>
    <source>
        <strain evidence="1 2">JCM 3272</strain>
    </source>
</reference>
<dbReference type="RefSeq" id="WP_344614176.1">
    <property type="nucleotide sequence ID" value="NZ_BAAARV010000031.1"/>
</dbReference>